<accession>A0ABW2KDS1</accession>
<feature type="transmembrane region" description="Helical" evidence="7">
    <location>
        <begin position="150"/>
        <end position="175"/>
    </location>
</feature>
<protein>
    <submittedName>
        <fullName evidence="10">ABC transporter permease subunit</fullName>
    </submittedName>
</protein>
<evidence type="ECO:0000313" key="11">
    <source>
        <dbReference type="Proteomes" id="UP001596540"/>
    </source>
</evidence>
<evidence type="ECO:0000256" key="1">
    <source>
        <dbReference type="ARBA" id="ARBA00004651"/>
    </source>
</evidence>
<feature type="transmembrane region" description="Helical" evidence="7">
    <location>
        <begin position="12"/>
        <end position="37"/>
    </location>
</feature>
<proteinExistence type="inferred from homology"/>
<dbReference type="Proteomes" id="UP001596540">
    <property type="component" value="Unassembled WGS sequence"/>
</dbReference>
<evidence type="ECO:0000256" key="5">
    <source>
        <dbReference type="ARBA" id="ARBA00022989"/>
    </source>
</evidence>
<dbReference type="RefSeq" id="WP_379869741.1">
    <property type="nucleotide sequence ID" value="NZ_JBHTBH010000002.1"/>
</dbReference>
<dbReference type="InterPro" id="IPR050366">
    <property type="entry name" value="BP-dependent_transpt_permease"/>
</dbReference>
<feature type="compositionally biased region" description="Basic residues" evidence="8">
    <location>
        <begin position="583"/>
        <end position="592"/>
    </location>
</feature>
<evidence type="ECO:0000256" key="6">
    <source>
        <dbReference type="ARBA" id="ARBA00023136"/>
    </source>
</evidence>
<feature type="transmembrane region" description="Helical" evidence="7">
    <location>
        <begin position="334"/>
        <end position="356"/>
    </location>
</feature>
<keyword evidence="11" id="KW-1185">Reference proteome</keyword>
<feature type="region of interest" description="Disordered" evidence="8">
    <location>
        <begin position="579"/>
        <end position="610"/>
    </location>
</feature>
<keyword evidence="4 7" id="KW-0812">Transmembrane</keyword>
<feature type="transmembrane region" description="Helical" evidence="7">
    <location>
        <begin position="108"/>
        <end position="129"/>
    </location>
</feature>
<dbReference type="CDD" id="cd06261">
    <property type="entry name" value="TM_PBP2"/>
    <property type="match status" value="1"/>
</dbReference>
<dbReference type="SUPFAM" id="SSF161098">
    <property type="entry name" value="MetI-like"/>
    <property type="match status" value="1"/>
</dbReference>
<dbReference type="Gene3D" id="1.10.3720.10">
    <property type="entry name" value="MetI-like"/>
    <property type="match status" value="1"/>
</dbReference>
<comment type="subcellular location">
    <subcellularLocation>
        <location evidence="1 7">Cell membrane</location>
        <topology evidence="1 7">Multi-pass membrane protein</topology>
    </subcellularLocation>
</comment>
<feature type="transmembrane region" description="Helical" evidence="7">
    <location>
        <begin position="291"/>
        <end position="313"/>
    </location>
</feature>
<dbReference type="InterPro" id="IPR035906">
    <property type="entry name" value="MetI-like_sf"/>
</dbReference>
<evidence type="ECO:0000256" key="4">
    <source>
        <dbReference type="ARBA" id="ARBA00022692"/>
    </source>
</evidence>
<evidence type="ECO:0000259" key="9">
    <source>
        <dbReference type="PROSITE" id="PS50928"/>
    </source>
</evidence>
<evidence type="ECO:0000256" key="2">
    <source>
        <dbReference type="ARBA" id="ARBA00022448"/>
    </source>
</evidence>
<dbReference type="PANTHER" id="PTHR43386:SF1">
    <property type="entry name" value="D,D-DIPEPTIDE TRANSPORT SYSTEM PERMEASE PROTEIN DDPC-RELATED"/>
    <property type="match status" value="1"/>
</dbReference>
<evidence type="ECO:0000256" key="8">
    <source>
        <dbReference type="SAM" id="MobiDB-lite"/>
    </source>
</evidence>
<feature type="domain" description="ABC transmembrane type-1" evidence="9">
    <location>
        <begin position="390"/>
        <end position="576"/>
    </location>
</feature>
<comment type="similarity">
    <text evidence="7">Belongs to the binding-protein-dependent transport system permease family.</text>
</comment>
<feature type="transmembrane region" description="Helical" evidence="7">
    <location>
        <begin position="553"/>
        <end position="577"/>
    </location>
</feature>
<dbReference type="InterPro" id="IPR000515">
    <property type="entry name" value="MetI-like"/>
</dbReference>
<keyword evidence="2 7" id="KW-0813">Transport</keyword>
<keyword evidence="5 7" id="KW-1133">Transmembrane helix</keyword>
<dbReference type="EMBL" id="JBHTBH010000002">
    <property type="protein sequence ID" value="MFC7327443.1"/>
    <property type="molecule type" value="Genomic_DNA"/>
</dbReference>
<feature type="transmembrane region" description="Helical" evidence="7">
    <location>
        <begin position="248"/>
        <end position="271"/>
    </location>
</feature>
<dbReference type="Pfam" id="PF00528">
    <property type="entry name" value="BPD_transp_1"/>
    <property type="match status" value="2"/>
</dbReference>
<feature type="transmembrane region" description="Helical" evidence="7">
    <location>
        <begin position="398"/>
        <end position="418"/>
    </location>
</feature>
<comment type="caution">
    <text evidence="10">The sequence shown here is derived from an EMBL/GenBank/DDBJ whole genome shotgun (WGS) entry which is preliminary data.</text>
</comment>
<evidence type="ECO:0000256" key="7">
    <source>
        <dbReference type="RuleBase" id="RU363032"/>
    </source>
</evidence>
<dbReference type="PROSITE" id="PS50928">
    <property type="entry name" value="ABC_TM1"/>
    <property type="match status" value="1"/>
</dbReference>
<sequence>MRHPRWPRGGGLFLATLLSRIAAVAALIVLVGTLPWLTGRDPALTILRAGSAERDPDPEALAAIRERLGLDDGPVALLGSWLSGLLHGDAGTSWVSGRPVLPGVVEGIGVSLTLMAGAVAVAVLLAALLSGRTLLAGSRGVVRHSSGIPAAFCTALPDFLIGSVLLVVVAVWLGWLPPYGWTDARNLVLPALAMGIPAGGLLGRLQDDALPSAFGEQWATTWHALGFRRRTLAAGGLRRALPALFPQWSLVVVALTGGAVTVETLFAIPGIGRTALGAAVAQDLPVLQVSVLALVLIGVLGGALAGLGQRLVMGPALRGGALTPVARPRPEPGLFGRLAPAGIAVLLAVVIVAGLLRDPYTVQPALRLAEPSWSLPLGADALGRDVLARLGHGALRTALLALAVTGAVLVIGLVIGFVPGLDRGLVEVVNAMPPVLSGLLTAALAGPSVHGAAIAVGAVAWAPLAAHTAALAREELSTGYVEASRCLGASPWWIYRTQVLPAVLPAVARHAMVRLPGIALALASLGFLGLGAQPPVPEWGLVLAEGMGYVERAPWAALAPAGALAALGCLTVALANLPTPAPGRRRTPRPHARPAGQAEGSDVRPAGSVQ</sequence>
<dbReference type="PANTHER" id="PTHR43386">
    <property type="entry name" value="OLIGOPEPTIDE TRANSPORT SYSTEM PERMEASE PROTEIN APPC"/>
    <property type="match status" value="1"/>
</dbReference>
<gene>
    <name evidence="10" type="ORF">ACFQRF_06780</name>
</gene>
<organism evidence="10 11">
    <name type="scientific">Marinactinospora rubrisoli</name>
    <dbReference type="NCBI Taxonomy" id="2715399"/>
    <lineage>
        <taxon>Bacteria</taxon>
        <taxon>Bacillati</taxon>
        <taxon>Actinomycetota</taxon>
        <taxon>Actinomycetes</taxon>
        <taxon>Streptosporangiales</taxon>
        <taxon>Nocardiopsidaceae</taxon>
        <taxon>Marinactinospora</taxon>
    </lineage>
</organism>
<keyword evidence="6 7" id="KW-0472">Membrane</keyword>
<feature type="transmembrane region" description="Helical" evidence="7">
    <location>
        <begin position="515"/>
        <end position="533"/>
    </location>
</feature>
<evidence type="ECO:0000256" key="3">
    <source>
        <dbReference type="ARBA" id="ARBA00022475"/>
    </source>
</evidence>
<evidence type="ECO:0000313" key="10">
    <source>
        <dbReference type="EMBL" id="MFC7327443.1"/>
    </source>
</evidence>
<reference evidence="11" key="1">
    <citation type="journal article" date="2019" name="Int. J. Syst. Evol. Microbiol.">
        <title>The Global Catalogue of Microorganisms (GCM) 10K type strain sequencing project: providing services to taxonomists for standard genome sequencing and annotation.</title>
        <authorList>
            <consortium name="The Broad Institute Genomics Platform"/>
            <consortium name="The Broad Institute Genome Sequencing Center for Infectious Disease"/>
            <person name="Wu L."/>
            <person name="Ma J."/>
        </authorList>
    </citation>
    <scope>NUCLEOTIDE SEQUENCE [LARGE SCALE GENOMIC DNA]</scope>
    <source>
        <strain evidence="11">CGMCC 4.7382</strain>
    </source>
</reference>
<name>A0ABW2KDS1_9ACTN</name>
<keyword evidence="3" id="KW-1003">Cell membrane</keyword>